<dbReference type="EMBL" id="CP000088">
    <property type="protein sequence ID" value="AAZ55888.1"/>
    <property type="molecule type" value="Genomic_DNA"/>
</dbReference>
<dbReference type="KEGG" id="tfu:Tfu_1855"/>
<dbReference type="GO" id="GO:0000287">
    <property type="term" value="F:magnesium ion binding"/>
    <property type="evidence" value="ECO:0007669"/>
    <property type="project" value="InterPro"/>
</dbReference>
<dbReference type="STRING" id="269800.Tfu_1855"/>
<dbReference type="InterPro" id="IPR008278">
    <property type="entry name" value="4-PPantetheinyl_Trfase_dom"/>
</dbReference>
<dbReference type="GO" id="GO:0008897">
    <property type="term" value="F:holo-[acyl-carrier-protein] synthase activity"/>
    <property type="evidence" value="ECO:0007669"/>
    <property type="project" value="InterPro"/>
</dbReference>
<dbReference type="AlphaFoldDB" id="Q47NT1"/>
<evidence type="ECO:0000256" key="1">
    <source>
        <dbReference type="ARBA" id="ARBA00010990"/>
    </source>
</evidence>
<evidence type="ECO:0000256" key="2">
    <source>
        <dbReference type="ARBA" id="ARBA00022679"/>
    </source>
</evidence>
<dbReference type="InterPro" id="IPR037143">
    <property type="entry name" value="4-PPantetheinyl_Trfase_dom_sf"/>
</dbReference>
<dbReference type="Gene3D" id="3.90.470.20">
    <property type="entry name" value="4'-phosphopantetheinyl transferase domain"/>
    <property type="match status" value="2"/>
</dbReference>
<dbReference type="InterPro" id="IPR050559">
    <property type="entry name" value="P-Pant_transferase_sf"/>
</dbReference>
<organism evidence="4">
    <name type="scientific">Thermobifida fusca (strain YX)</name>
    <dbReference type="NCBI Taxonomy" id="269800"/>
    <lineage>
        <taxon>Bacteria</taxon>
        <taxon>Bacillati</taxon>
        <taxon>Actinomycetota</taxon>
        <taxon>Actinomycetes</taxon>
        <taxon>Streptosporangiales</taxon>
        <taxon>Nocardiopsidaceae</taxon>
        <taxon>Thermobifida</taxon>
    </lineage>
</organism>
<dbReference type="PANTHER" id="PTHR12215">
    <property type="entry name" value="PHOSPHOPANTETHEINE TRANSFERASE"/>
    <property type="match status" value="1"/>
</dbReference>
<evidence type="ECO:0000259" key="3">
    <source>
        <dbReference type="Pfam" id="PF01648"/>
    </source>
</evidence>
<comment type="similarity">
    <text evidence="1">Belongs to the P-Pant transferase superfamily. Gsp/Sfp/HetI/AcpT family.</text>
</comment>
<name>Q47NT1_THEFY</name>
<dbReference type="GO" id="GO:0019878">
    <property type="term" value="P:lysine biosynthetic process via aminoadipic acid"/>
    <property type="evidence" value="ECO:0007669"/>
    <property type="project" value="TreeGrafter"/>
</dbReference>
<protein>
    <submittedName>
        <fullName evidence="4">4'-phosphopantetheinyl transferase</fullName>
    </submittedName>
</protein>
<dbReference type="SUPFAM" id="SSF56214">
    <property type="entry name" value="4'-phosphopantetheinyl transferase"/>
    <property type="match status" value="2"/>
</dbReference>
<dbReference type="eggNOG" id="COG2091">
    <property type="taxonomic scope" value="Bacteria"/>
</dbReference>
<evidence type="ECO:0000313" key="4">
    <source>
        <dbReference type="EMBL" id="AAZ55888.1"/>
    </source>
</evidence>
<feature type="domain" description="4'-phosphopantetheinyl transferase" evidence="3">
    <location>
        <begin position="143"/>
        <end position="248"/>
    </location>
</feature>
<dbReference type="PANTHER" id="PTHR12215:SF10">
    <property type="entry name" value="L-AMINOADIPATE-SEMIALDEHYDE DEHYDROGENASE-PHOSPHOPANTETHEINYL TRANSFERASE"/>
    <property type="match status" value="1"/>
</dbReference>
<accession>Q47NT1</accession>
<proteinExistence type="inferred from homology"/>
<dbReference type="Pfam" id="PF01648">
    <property type="entry name" value="ACPS"/>
    <property type="match status" value="1"/>
</dbReference>
<reference evidence="4" key="1">
    <citation type="submission" date="2005-07" db="EMBL/GenBank/DDBJ databases">
        <title>Complete sequence of Thermobifida fusca YX.</title>
        <authorList>
            <consortium name="US DOE Joint Genome Institute"/>
            <person name="Copeland A."/>
            <person name="Lucas S."/>
            <person name="Lapidus A."/>
            <person name="Barry K."/>
            <person name="Detter J.C."/>
            <person name="Glavina T."/>
            <person name="Hammon N."/>
            <person name="Israni S."/>
            <person name="Pitluck S."/>
            <person name="Di Bartolo G."/>
            <person name="Chain P."/>
            <person name="Schmutz J."/>
            <person name="Larimer F."/>
            <person name="Land M."/>
            <person name="Lykidis A."/>
            <person name="Richardson P."/>
        </authorList>
    </citation>
    <scope>NUCLEOTIDE SEQUENCE</scope>
    <source>
        <strain evidence="4">YX</strain>
    </source>
</reference>
<keyword evidence="2 4" id="KW-0808">Transferase</keyword>
<sequence>MCELSAFVSDWWHSALWSGLVGHNGEVSATSPSHHCDVWWASPALASPELLGLLDETERARHSRFRRSDDRDRYAVAHALARLLCAHAAGCDPREVVFHRRCGHCTRPEPHGKPHPGGPAAGWEISITHSGDRVGVALTRGLPVGLDVEGITDRDLDGLASYALTAREHAAWRALDAADRAAGFFTYWARKEALLKATGQGLAGGLTSVEVSPPDAAAALLAWHGPEAPTQVWLCDLDAGADYRAALAVVSARPVTVAVHDASVLLNQSRQMFDSGSALLPNPR</sequence>
<dbReference type="HOGENOM" id="CLU_057011_2_1_11"/>
<gene>
    <name evidence="4" type="ordered locus">Tfu_1855</name>
</gene>
<dbReference type="GO" id="GO:0005829">
    <property type="term" value="C:cytosol"/>
    <property type="evidence" value="ECO:0007669"/>
    <property type="project" value="TreeGrafter"/>
</dbReference>